<accession>A0A6C0KJ50</accession>
<reference evidence="5" key="1">
    <citation type="journal article" date="2020" name="Nature">
        <title>Giant virus diversity and host interactions through global metagenomics.</title>
        <authorList>
            <person name="Schulz F."/>
            <person name="Roux S."/>
            <person name="Paez-Espino D."/>
            <person name="Jungbluth S."/>
            <person name="Walsh D.A."/>
            <person name="Denef V.J."/>
            <person name="McMahon K.D."/>
            <person name="Konstantinidis K.T."/>
            <person name="Eloe-Fadrosh E.A."/>
            <person name="Kyrpides N.C."/>
            <person name="Woyke T."/>
        </authorList>
    </citation>
    <scope>NUCLEOTIDE SEQUENCE</scope>
    <source>
        <strain evidence="5">GVMAG-S-3300012919-55</strain>
    </source>
</reference>
<dbReference type="InterPro" id="IPR036157">
    <property type="entry name" value="dUTPase-like_sf"/>
</dbReference>
<evidence type="ECO:0000256" key="3">
    <source>
        <dbReference type="ARBA" id="ARBA00023080"/>
    </source>
</evidence>
<evidence type="ECO:0000256" key="2">
    <source>
        <dbReference type="ARBA" id="ARBA00012379"/>
    </source>
</evidence>
<dbReference type="PANTHER" id="PTHR11241">
    <property type="entry name" value="DEOXYURIDINE 5'-TRIPHOSPHATE NUCLEOTIDOHYDROLASE"/>
    <property type="match status" value="1"/>
</dbReference>
<dbReference type="EC" id="3.6.1.23" evidence="2"/>
<dbReference type="PANTHER" id="PTHR11241:SF0">
    <property type="entry name" value="DEOXYURIDINE 5'-TRIPHOSPHATE NUCLEOTIDOHYDROLASE"/>
    <property type="match status" value="1"/>
</dbReference>
<evidence type="ECO:0000256" key="1">
    <source>
        <dbReference type="ARBA" id="ARBA00006581"/>
    </source>
</evidence>
<dbReference type="GO" id="GO:0000287">
    <property type="term" value="F:magnesium ion binding"/>
    <property type="evidence" value="ECO:0007669"/>
    <property type="project" value="InterPro"/>
</dbReference>
<dbReference type="InterPro" id="IPR029054">
    <property type="entry name" value="dUTPase-like"/>
</dbReference>
<dbReference type="GO" id="GO:0046081">
    <property type="term" value="P:dUTP catabolic process"/>
    <property type="evidence" value="ECO:0007669"/>
    <property type="project" value="InterPro"/>
</dbReference>
<dbReference type="Gene3D" id="2.70.40.10">
    <property type="match status" value="1"/>
</dbReference>
<dbReference type="GO" id="GO:0006226">
    <property type="term" value="P:dUMP biosynthetic process"/>
    <property type="evidence" value="ECO:0007669"/>
    <property type="project" value="InterPro"/>
</dbReference>
<sequence length="182" mass="20854">MATIESVTQHAYFQYTLYIYINRRSNSVFELYNKRIQEHNDYVMDPYNQCPDSGFDILVPKEQELVPFEVNKIDFNIKCEMVKMVNNRTIPSAFYLYPRSSISKTKFRLANNVGIIDSGYRGNLIGMFDVLYSNMPVKCEKGIRLLQICTPTLEPFKIVMVESDNDLSTTNRGSSGLGSTGL</sequence>
<dbReference type="Pfam" id="PF00692">
    <property type="entry name" value="dUTPase"/>
    <property type="match status" value="1"/>
</dbReference>
<dbReference type="InterPro" id="IPR008181">
    <property type="entry name" value="dUTPase"/>
</dbReference>
<name>A0A6C0KJ50_9ZZZZ</name>
<dbReference type="AlphaFoldDB" id="A0A6C0KJ50"/>
<feature type="domain" description="dUTPase-like" evidence="4">
    <location>
        <begin position="52"/>
        <end position="181"/>
    </location>
</feature>
<evidence type="ECO:0000313" key="5">
    <source>
        <dbReference type="EMBL" id="QHU17975.1"/>
    </source>
</evidence>
<evidence type="ECO:0000259" key="4">
    <source>
        <dbReference type="Pfam" id="PF00692"/>
    </source>
</evidence>
<dbReference type="GO" id="GO:0004170">
    <property type="term" value="F:dUTP diphosphatase activity"/>
    <property type="evidence" value="ECO:0007669"/>
    <property type="project" value="UniProtKB-EC"/>
</dbReference>
<proteinExistence type="inferred from homology"/>
<keyword evidence="3" id="KW-0546">Nucleotide metabolism</keyword>
<dbReference type="EMBL" id="MN740921">
    <property type="protein sequence ID" value="QHU17975.1"/>
    <property type="molecule type" value="Genomic_DNA"/>
</dbReference>
<protein>
    <recommendedName>
        <fullName evidence="2">dUTP diphosphatase</fullName>
        <ecNumber evidence="2">3.6.1.23</ecNumber>
    </recommendedName>
</protein>
<dbReference type="SUPFAM" id="SSF51283">
    <property type="entry name" value="dUTPase-like"/>
    <property type="match status" value="1"/>
</dbReference>
<organism evidence="5">
    <name type="scientific">viral metagenome</name>
    <dbReference type="NCBI Taxonomy" id="1070528"/>
    <lineage>
        <taxon>unclassified sequences</taxon>
        <taxon>metagenomes</taxon>
        <taxon>organismal metagenomes</taxon>
    </lineage>
</organism>
<comment type="similarity">
    <text evidence="1">Belongs to the dUTPase family.</text>
</comment>